<keyword evidence="6" id="KW-0833">Ubl conjugation pathway</keyword>
<evidence type="ECO:0000256" key="8">
    <source>
        <dbReference type="PROSITE-ProRule" id="PRU00175"/>
    </source>
</evidence>
<feature type="compositionally biased region" description="Basic and acidic residues" evidence="9">
    <location>
        <begin position="415"/>
        <end position="427"/>
    </location>
</feature>
<organism evidence="11 12">
    <name type="scientific">Stichopus japonicus</name>
    <name type="common">Sea cucumber</name>
    <dbReference type="NCBI Taxonomy" id="307972"/>
    <lineage>
        <taxon>Eukaryota</taxon>
        <taxon>Metazoa</taxon>
        <taxon>Echinodermata</taxon>
        <taxon>Eleutherozoa</taxon>
        <taxon>Echinozoa</taxon>
        <taxon>Holothuroidea</taxon>
        <taxon>Aspidochirotacea</taxon>
        <taxon>Aspidochirotida</taxon>
        <taxon>Stichopodidae</taxon>
        <taxon>Apostichopus</taxon>
    </lineage>
</organism>
<dbReference type="InterPro" id="IPR058981">
    <property type="entry name" value="MGRN1/RNF157-like_N"/>
</dbReference>
<evidence type="ECO:0000259" key="10">
    <source>
        <dbReference type="PROSITE" id="PS50089"/>
    </source>
</evidence>
<dbReference type="Pfam" id="PF26192">
    <property type="entry name" value="RNF157-like_N"/>
    <property type="match status" value="1"/>
</dbReference>
<evidence type="ECO:0000313" key="12">
    <source>
        <dbReference type="Proteomes" id="UP000230750"/>
    </source>
</evidence>
<keyword evidence="3" id="KW-0808">Transferase</keyword>
<evidence type="ECO:0000256" key="7">
    <source>
        <dbReference type="ARBA" id="ARBA00022833"/>
    </source>
</evidence>
<evidence type="ECO:0000256" key="5">
    <source>
        <dbReference type="ARBA" id="ARBA00022771"/>
    </source>
</evidence>
<dbReference type="InterPro" id="IPR045194">
    <property type="entry name" value="MGRN1/RNF157-like"/>
</dbReference>
<name>A0A2G8KI69_STIJA</name>
<comment type="caution">
    <text evidence="11">The sequence shown here is derived from an EMBL/GenBank/DDBJ whole genome shotgun (WGS) entry which is preliminary data.</text>
</comment>
<evidence type="ECO:0000256" key="6">
    <source>
        <dbReference type="ARBA" id="ARBA00022786"/>
    </source>
</evidence>
<dbReference type="GO" id="GO:0005737">
    <property type="term" value="C:cytoplasm"/>
    <property type="evidence" value="ECO:0007669"/>
    <property type="project" value="TreeGrafter"/>
</dbReference>
<feature type="compositionally biased region" description="Acidic residues" evidence="9">
    <location>
        <begin position="497"/>
        <end position="507"/>
    </location>
</feature>
<evidence type="ECO:0000256" key="3">
    <source>
        <dbReference type="ARBA" id="ARBA00022679"/>
    </source>
</evidence>
<dbReference type="Gene3D" id="3.30.40.10">
    <property type="entry name" value="Zinc/RING finger domain, C3HC4 (zinc finger)"/>
    <property type="match status" value="1"/>
</dbReference>
<dbReference type="FunFam" id="3.30.40.10:FF:000013">
    <property type="entry name" value="E3 ubiquitin-protein ligase MGRN1 isoform 1"/>
    <property type="match status" value="1"/>
</dbReference>
<dbReference type="PANTHER" id="PTHR22996:SF0">
    <property type="entry name" value="RE60872P-RELATED"/>
    <property type="match status" value="1"/>
</dbReference>
<feature type="domain" description="RING-type" evidence="10">
    <location>
        <begin position="278"/>
        <end position="317"/>
    </location>
</feature>
<accession>A0A2G8KI69</accession>
<evidence type="ECO:0000256" key="2">
    <source>
        <dbReference type="ARBA" id="ARBA00012483"/>
    </source>
</evidence>
<dbReference type="OrthoDB" id="10014838at2759"/>
<evidence type="ECO:0000313" key="11">
    <source>
        <dbReference type="EMBL" id="PIK47679.1"/>
    </source>
</evidence>
<dbReference type="STRING" id="307972.A0A2G8KI69"/>
<keyword evidence="5 8" id="KW-0863">Zinc-finger</keyword>
<dbReference type="EC" id="2.3.2.27" evidence="2"/>
<dbReference type="SMART" id="SM00184">
    <property type="entry name" value="RING"/>
    <property type="match status" value="1"/>
</dbReference>
<protein>
    <recommendedName>
        <fullName evidence="2">RING-type E3 ubiquitin transferase</fullName>
        <ecNumber evidence="2">2.3.2.27</ecNumber>
    </recommendedName>
</protein>
<evidence type="ECO:0000256" key="1">
    <source>
        <dbReference type="ARBA" id="ARBA00000900"/>
    </source>
</evidence>
<keyword evidence="12" id="KW-1185">Reference proteome</keyword>
<keyword evidence="7" id="KW-0862">Zinc</keyword>
<proteinExistence type="predicted"/>
<gene>
    <name evidence="11" type="ORF">BSL78_15453</name>
</gene>
<evidence type="ECO:0000256" key="4">
    <source>
        <dbReference type="ARBA" id="ARBA00022723"/>
    </source>
</evidence>
<dbReference type="GO" id="GO:0016567">
    <property type="term" value="P:protein ubiquitination"/>
    <property type="evidence" value="ECO:0007669"/>
    <property type="project" value="TreeGrafter"/>
</dbReference>
<evidence type="ECO:0000256" key="9">
    <source>
        <dbReference type="SAM" id="MobiDB-lite"/>
    </source>
</evidence>
<feature type="compositionally biased region" description="Polar residues" evidence="9">
    <location>
        <begin position="570"/>
        <end position="587"/>
    </location>
</feature>
<dbReference type="PROSITE" id="PS50089">
    <property type="entry name" value="ZF_RING_2"/>
    <property type="match status" value="1"/>
</dbReference>
<dbReference type="GO" id="GO:0008270">
    <property type="term" value="F:zinc ion binding"/>
    <property type="evidence" value="ECO:0007669"/>
    <property type="project" value="UniProtKB-KW"/>
</dbReference>
<dbReference type="AlphaFoldDB" id="A0A2G8KI69"/>
<feature type="region of interest" description="Disordered" evidence="9">
    <location>
        <begin position="334"/>
        <end position="596"/>
    </location>
</feature>
<reference evidence="11 12" key="1">
    <citation type="journal article" date="2017" name="PLoS Biol.">
        <title>The sea cucumber genome provides insights into morphological evolution and visceral regeneration.</title>
        <authorList>
            <person name="Zhang X."/>
            <person name="Sun L."/>
            <person name="Yuan J."/>
            <person name="Sun Y."/>
            <person name="Gao Y."/>
            <person name="Zhang L."/>
            <person name="Li S."/>
            <person name="Dai H."/>
            <person name="Hamel J.F."/>
            <person name="Liu C."/>
            <person name="Yu Y."/>
            <person name="Liu S."/>
            <person name="Lin W."/>
            <person name="Guo K."/>
            <person name="Jin S."/>
            <person name="Xu P."/>
            <person name="Storey K.B."/>
            <person name="Huan P."/>
            <person name="Zhang T."/>
            <person name="Zhou Y."/>
            <person name="Zhang J."/>
            <person name="Lin C."/>
            <person name="Li X."/>
            <person name="Xing L."/>
            <person name="Huo D."/>
            <person name="Sun M."/>
            <person name="Wang L."/>
            <person name="Mercier A."/>
            <person name="Li F."/>
            <person name="Yang H."/>
            <person name="Xiang J."/>
        </authorList>
    </citation>
    <scope>NUCLEOTIDE SEQUENCE [LARGE SCALE GENOMIC DNA]</scope>
    <source>
        <strain evidence="11">Shaxun</strain>
        <tissue evidence="11">Muscle</tissue>
    </source>
</reference>
<dbReference type="InterPro" id="IPR013083">
    <property type="entry name" value="Znf_RING/FYVE/PHD"/>
</dbReference>
<keyword evidence="4" id="KW-0479">Metal-binding</keyword>
<sequence>MGAVQSICSSLQRSTVEEVDIGGNSAYRYPPKSGCYFGSHFTMGGQRFDTPQPEAYLFGENSDLNYMGSRPATFPYPASNSSEPTKTLKSLVNIRKDSLRLVKDMRETEDGSLPEDLYHIDFTFDSEATTAITIYFFATEEVDGGVANYTARENALRSETFRYDRGANQQFSQPAFKFSPSTFDEEEFSYDPLHEVIPIVIQCCVEEGDEHVGHCHTLLATFELTSEGTYAIKYLKQKQMIDGVYYLLQEIYGIENKNNQQPLKTEVDELLDDNGSDCAICLSDPRDTLILPCRHLCLCNSCADNLRYQASSCPICRAPFRALLQIRALRKVNSPADTHNVDESVSQENVPPGYEAIPLGEALNGPSQRPVMGAEGGATMERTADSSGGESRSKRKKKSRNSSAGTNRSRQSNTDLKKPEKGQEAPLEKPTSLPVDVVRYRVAGHRPEGKDSEPVTTEGRVQSAPPWGREPCENDDEPERAQSAMDSHPAQETQIEFGEEPQEEEEDNYMKEDFESDTISTVPSLQPSSIVTDETEDSGFKEQPDCRVNLGSGSPTMTTVDVDLPGTPAGVSSSHSTLMTGTPTSPEDSSRVVHLV</sequence>
<dbReference type="PANTHER" id="PTHR22996">
    <property type="entry name" value="MAHOGUNIN"/>
    <property type="match status" value="1"/>
</dbReference>
<feature type="compositionally biased region" description="Polar residues" evidence="9">
    <location>
        <begin position="517"/>
        <end position="532"/>
    </location>
</feature>
<dbReference type="EMBL" id="MRZV01000565">
    <property type="protein sequence ID" value="PIK47679.1"/>
    <property type="molecule type" value="Genomic_DNA"/>
</dbReference>
<dbReference type="GO" id="GO:0061630">
    <property type="term" value="F:ubiquitin protein ligase activity"/>
    <property type="evidence" value="ECO:0007669"/>
    <property type="project" value="UniProtKB-EC"/>
</dbReference>
<dbReference type="InterPro" id="IPR001841">
    <property type="entry name" value="Znf_RING"/>
</dbReference>
<dbReference type="Pfam" id="PF13920">
    <property type="entry name" value="zf-C3HC4_3"/>
    <property type="match status" value="1"/>
</dbReference>
<dbReference type="SUPFAM" id="SSF57850">
    <property type="entry name" value="RING/U-box"/>
    <property type="match status" value="1"/>
</dbReference>
<comment type="catalytic activity">
    <reaction evidence="1">
        <text>S-ubiquitinyl-[E2 ubiquitin-conjugating enzyme]-L-cysteine + [acceptor protein]-L-lysine = [E2 ubiquitin-conjugating enzyme]-L-cysteine + N(6)-ubiquitinyl-[acceptor protein]-L-lysine.</text>
        <dbReference type="EC" id="2.3.2.27"/>
    </reaction>
</comment>
<dbReference type="Proteomes" id="UP000230750">
    <property type="component" value="Unassembled WGS sequence"/>
</dbReference>